<dbReference type="AlphaFoldDB" id="A0A1F8F239"/>
<feature type="region of interest" description="Disordered" evidence="1">
    <location>
        <begin position="55"/>
        <end position="85"/>
    </location>
</feature>
<reference evidence="3 4" key="1">
    <citation type="journal article" date="2016" name="Nat. Commun.">
        <title>Thousands of microbial genomes shed light on interconnected biogeochemical processes in an aquifer system.</title>
        <authorList>
            <person name="Anantharaman K."/>
            <person name="Brown C.T."/>
            <person name="Hug L.A."/>
            <person name="Sharon I."/>
            <person name="Castelle C.J."/>
            <person name="Probst A.J."/>
            <person name="Thomas B.C."/>
            <person name="Singh A."/>
            <person name="Wilkins M.J."/>
            <person name="Karaoz U."/>
            <person name="Brodie E.L."/>
            <person name="Williams K.H."/>
            <person name="Hubbard S.S."/>
            <person name="Banfield J.F."/>
        </authorList>
    </citation>
    <scope>NUCLEOTIDE SEQUENCE [LARGE SCALE GENOMIC DNA]</scope>
</reference>
<sequence length="85" mass="9640">MNKNLFIAVISLVVAAVLFAFVFFDLFKFRDLITPTPTPVPLEESKSLGEEINQVDNPAENLPQTNVFEETKTNPYTDAYKNPFE</sequence>
<keyword evidence="2" id="KW-0812">Transmembrane</keyword>
<organism evidence="3 4">
    <name type="scientific">Candidatus Yanofskybacteria bacterium RIFCSPHIGHO2_02_FULL_38_22b</name>
    <dbReference type="NCBI Taxonomy" id="1802673"/>
    <lineage>
        <taxon>Bacteria</taxon>
        <taxon>Candidatus Yanofskyibacteriota</taxon>
    </lineage>
</organism>
<gene>
    <name evidence="3" type="ORF">A3B86_03155</name>
</gene>
<protein>
    <submittedName>
        <fullName evidence="3">Uncharacterized protein</fullName>
    </submittedName>
</protein>
<comment type="caution">
    <text evidence="3">The sequence shown here is derived from an EMBL/GenBank/DDBJ whole genome shotgun (WGS) entry which is preliminary data.</text>
</comment>
<evidence type="ECO:0000313" key="3">
    <source>
        <dbReference type="EMBL" id="OGN07207.1"/>
    </source>
</evidence>
<proteinExistence type="predicted"/>
<feature type="transmembrane region" description="Helical" evidence="2">
    <location>
        <begin position="6"/>
        <end position="27"/>
    </location>
</feature>
<keyword evidence="2" id="KW-0472">Membrane</keyword>
<accession>A0A1F8F239</accession>
<evidence type="ECO:0000256" key="2">
    <source>
        <dbReference type="SAM" id="Phobius"/>
    </source>
</evidence>
<name>A0A1F8F239_9BACT</name>
<keyword evidence="2" id="KW-1133">Transmembrane helix</keyword>
<evidence type="ECO:0000313" key="4">
    <source>
        <dbReference type="Proteomes" id="UP000176834"/>
    </source>
</evidence>
<dbReference type="Proteomes" id="UP000176834">
    <property type="component" value="Unassembled WGS sequence"/>
</dbReference>
<dbReference type="EMBL" id="MGJN01000008">
    <property type="protein sequence ID" value="OGN07207.1"/>
    <property type="molecule type" value="Genomic_DNA"/>
</dbReference>
<feature type="compositionally biased region" description="Polar residues" evidence="1">
    <location>
        <begin position="62"/>
        <end position="76"/>
    </location>
</feature>
<evidence type="ECO:0000256" key="1">
    <source>
        <dbReference type="SAM" id="MobiDB-lite"/>
    </source>
</evidence>